<evidence type="ECO:0000313" key="2">
    <source>
        <dbReference type="Proteomes" id="UP001501940"/>
    </source>
</evidence>
<proteinExistence type="predicted"/>
<organism evidence="1 2">
    <name type="scientific">Amphiprion ocellaris</name>
    <name type="common">Clown anemonefish</name>
    <dbReference type="NCBI Taxonomy" id="80972"/>
    <lineage>
        <taxon>Eukaryota</taxon>
        <taxon>Metazoa</taxon>
        <taxon>Chordata</taxon>
        <taxon>Craniata</taxon>
        <taxon>Vertebrata</taxon>
        <taxon>Euteleostomi</taxon>
        <taxon>Actinopterygii</taxon>
        <taxon>Neopterygii</taxon>
        <taxon>Teleostei</taxon>
        <taxon>Neoteleostei</taxon>
        <taxon>Acanthomorphata</taxon>
        <taxon>Ovalentaria</taxon>
        <taxon>Pomacentridae</taxon>
        <taxon>Amphiprion</taxon>
    </lineage>
</organism>
<reference evidence="1 2" key="1">
    <citation type="submission" date="2022-01" db="EMBL/GenBank/DDBJ databases">
        <title>A chromosome-scale genome assembly of the false clownfish, Amphiprion ocellaris.</title>
        <authorList>
            <person name="Ryu T."/>
        </authorList>
    </citation>
    <scope>NUCLEOTIDE SEQUENCE [LARGE SCALE GENOMIC DNA]</scope>
</reference>
<evidence type="ECO:0000313" key="1">
    <source>
        <dbReference type="Ensembl" id="ENSAOCP00000023910.2"/>
    </source>
</evidence>
<accession>A0A3Q1CAV9</accession>
<name>A0A3Q1CAV9_AMPOC</name>
<dbReference type="Proteomes" id="UP001501940">
    <property type="component" value="Chromosome 7"/>
</dbReference>
<keyword evidence="2" id="KW-1185">Reference proteome</keyword>
<dbReference type="AlphaFoldDB" id="A0A3Q1CAV9"/>
<reference evidence="1" key="3">
    <citation type="submission" date="2025-09" db="UniProtKB">
        <authorList>
            <consortium name="Ensembl"/>
        </authorList>
    </citation>
    <scope>IDENTIFICATION</scope>
</reference>
<dbReference type="Ensembl" id="ENSAOCT00000004175.2">
    <property type="protein sequence ID" value="ENSAOCP00000023910.2"/>
    <property type="gene ID" value="ENSAOCG00000010334.2"/>
</dbReference>
<protein>
    <submittedName>
        <fullName evidence="1">Uncharacterized protein</fullName>
    </submittedName>
</protein>
<reference evidence="1" key="2">
    <citation type="submission" date="2025-08" db="UniProtKB">
        <authorList>
            <consortium name="Ensembl"/>
        </authorList>
    </citation>
    <scope>IDENTIFICATION</scope>
</reference>
<sequence>MEIILGQVAEGGRRIGKALNFFLKLSFFPSSDNLCHFSCVQLIATQQTPSRRQCPKVCAVSISQSLKNVQKDCISIGKSRDPTHFHRETTTSWAATVIPAPGHYSAVEPVPLTCLF</sequence>